<protein>
    <submittedName>
        <fullName evidence="3">Uncharacterized protein</fullName>
    </submittedName>
</protein>
<dbReference type="AlphaFoldDB" id="A0A4S8LZG5"/>
<evidence type="ECO:0000313" key="4">
    <source>
        <dbReference type="Proteomes" id="UP000297245"/>
    </source>
</evidence>
<sequence>MNNSRSNFSDYNSIHKYLFCLLQYDIWYRDWCFIISTFLTQILQTALIISAKRKFPNIIIISKVIGNIQKTAETLERLDPVRAALDSGYRLELESEVGGYWEESDMDGGGSLENVGREKKGTGH</sequence>
<accession>A0A4S8LZG5</accession>
<keyword evidence="2" id="KW-1133">Transmembrane helix</keyword>
<dbReference type="EMBL" id="ML179207">
    <property type="protein sequence ID" value="THU95149.1"/>
    <property type="molecule type" value="Genomic_DNA"/>
</dbReference>
<evidence type="ECO:0000256" key="2">
    <source>
        <dbReference type="SAM" id="Phobius"/>
    </source>
</evidence>
<proteinExistence type="predicted"/>
<feature type="compositionally biased region" description="Basic and acidic residues" evidence="1">
    <location>
        <begin position="115"/>
        <end position="124"/>
    </location>
</feature>
<reference evidence="3 4" key="1">
    <citation type="journal article" date="2019" name="Nat. Ecol. Evol.">
        <title>Megaphylogeny resolves global patterns of mushroom evolution.</title>
        <authorList>
            <person name="Varga T."/>
            <person name="Krizsan K."/>
            <person name="Foldi C."/>
            <person name="Dima B."/>
            <person name="Sanchez-Garcia M."/>
            <person name="Sanchez-Ramirez S."/>
            <person name="Szollosi G.J."/>
            <person name="Szarkandi J.G."/>
            <person name="Papp V."/>
            <person name="Albert L."/>
            <person name="Andreopoulos W."/>
            <person name="Angelini C."/>
            <person name="Antonin V."/>
            <person name="Barry K.W."/>
            <person name="Bougher N.L."/>
            <person name="Buchanan P."/>
            <person name="Buyck B."/>
            <person name="Bense V."/>
            <person name="Catcheside P."/>
            <person name="Chovatia M."/>
            <person name="Cooper J."/>
            <person name="Damon W."/>
            <person name="Desjardin D."/>
            <person name="Finy P."/>
            <person name="Geml J."/>
            <person name="Haridas S."/>
            <person name="Hughes K."/>
            <person name="Justo A."/>
            <person name="Karasinski D."/>
            <person name="Kautmanova I."/>
            <person name="Kiss B."/>
            <person name="Kocsube S."/>
            <person name="Kotiranta H."/>
            <person name="LaButti K.M."/>
            <person name="Lechner B.E."/>
            <person name="Liimatainen K."/>
            <person name="Lipzen A."/>
            <person name="Lukacs Z."/>
            <person name="Mihaltcheva S."/>
            <person name="Morgado L.N."/>
            <person name="Niskanen T."/>
            <person name="Noordeloos M.E."/>
            <person name="Ohm R.A."/>
            <person name="Ortiz-Santana B."/>
            <person name="Ovrebo C."/>
            <person name="Racz N."/>
            <person name="Riley R."/>
            <person name="Savchenko A."/>
            <person name="Shiryaev A."/>
            <person name="Soop K."/>
            <person name="Spirin V."/>
            <person name="Szebenyi C."/>
            <person name="Tomsovsky M."/>
            <person name="Tulloss R.E."/>
            <person name="Uehling J."/>
            <person name="Grigoriev I.V."/>
            <person name="Vagvolgyi C."/>
            <person name="Papp T."/>
            <person name="Martin F.M."/>
            <person name="Miettinen O."/>
            <person name="Hibbett D.S."/>
            <person name="Nagy L.G."/>
        </authorList>
    </citation>
    <scope>NUCLEOTIDE SEQUENCE [LARGE SCALE GENOMIC DNA]</scope>
    <source>
        <strain evidence="3 4">CBS 962.96</strain>
    </source>
</reference>
<gene>
    <name evidence="3" type="ORF">K435DRAFT_798369</name>
</gene>
<name>A0A4S8LZG5_DENBC</name>
<keyword evidence="2" id="KW-0812">Transmembrane</keyword>
<feature type="transmembrane region" description="Helical" evidence="2">
    <location>
        <begin position="26"/>
        <end position="49"/>
    </location>
</feature>
<organism evidence="3 4">
    <name type="scientific">Dendrothele bispora (strain CBS 962.96)</name>
    <dbReference type="NCBI Taxonomy" id="1314807"/>
    <lineage>
        <taxon>Eukaryota</taxon>
        <taxon>Fungi</taxon>
        <taxon>Dikarya</taxon>
        <taxon>Basidiomycota</taxon>
        <taxon>Agaricomycotina</taxon>
        <taxon>Agaricomycetes</taxon>
        <taxon>Agaricomycetidae</taxon>
        <taxon>Agaricales</taxon>
        <taxon>Agaricales incertae sedis</taxon>
        <taxon>Dendrothele</taxon>
    </lineage>
</organism>
<evidence type="ECO:0000313" key="3">
    <source>
        <dbReference type="EMBL" id="THU95149.1"/>
    </source>
</evidence>
<feature type="region of interest" description="Disordered" evidence="1">
    <location>
        <begin position="101"/>
        <end position="124"/>
    </location>
</feature>
<evidence type="ECO:0000256" key="1">
    <source>
        <dbReference type="SAM" id="MobiDB-lite"/>
    </source>
</evidence>
<keyword evidence="4" id="KW-1185">Reference proteome</keyword>
<dbReference type="Proteomes" id="UP000297245">
    <property type="component" value="Unassembled WGS sequence"/>
</dbReference>
<keyword evidence="2" id="KW-0472">Membrane</keyword>